<evidence type="ECO:0000256" key="1">
    <source>
        <dbReference type="ARBA" id="ARBA00022723"/>
    </source>
</evidence>
<dbReference type="NCBIfam" id="NF003745">
    <property type="entry name" value="PRK05342.1"/>
    <property type="match status" value="1"/>
</dbReference>
<dbReference type="Gene3D" id="3.40.50.300">
    <property type="entry name" value="P-loop containing nucleotide triphosphate hydrolases"/>
    <property type="match status" value="1"/>
</dbReference>
<dbReference type="FunFam" id="3.40.50.300:FF:000005">
    <property type="entry name" value="ATP-dependent Clp protease ATP-binding subunit ClpX"/>
    <property type="match status" value="1"/>
</dbReference>
<dbReference type="OrthoDB" id="9804062at2"/>
<comment type="subunit">
    <text evidence="6">Component of the ClpX-ClpP complex. Forms a hexameric ring that, in the presence of ATP, binds to fourteen ClpP subunits assembled into a disk-like structure with a central cavity, resembling the structure of eukaryotic proteasomes.</text>
</comment>
<dbReference type="GO" id="GO:0046983">
    <property type="term" value="F:protein dimerization activity"/>
    <property type="evidence" value="ECO:0007669"/>
    <property type="project" value="UniProtKB-UniRule"/>
</dbReference>
<proteinExistence type="inferred from homology"/>
<dbReference type="InterPro" id="IPR003959">
    <property type="entry name" value="ATPase_AAA_core"/>
</dbReference>
<dbReference type="CDD" id="cd19497">
    <property type="entry name" value="RecA-like_ClpX"/>
    <property type="match status" value="1"/>
</dbReference>
<gene>
    <name evidence="6" type="primary">clpX</name>
    <name evidence="9" type="ORF">C7446_1230</name>
</gene>
<dbReference type="InterPro" id="IPR038366">
    <property type="entry name" value="Znf_CppX_C4_sf"/>
</dbReference>
<dbReference type="GO" id="GO:0051603">
    <property type="term" value="P:proteolysis involved in protein catabolic process"/>
    <property type="evidence" value="ECO:0007669"/>
    <property type="project" value="TreeGrafter"/>
</dbReference>
<dbReference type="InterPro" id="IPR046425">
    <property type="entry name" value="ClpX_bact"/>
</dbReference>
<evidence type="ECO:0000256" key="5">
    <source>
        <dbReference type="ARBA" id="ARBA00023186"/>
    </source>
</evidence>
<dbReference type="PROSITE" id="PS51902">
    <property type="entry name" value="CLPX_ZB"/>
    <property type="match status" value="1"/>
</dbReference>
<dbReference type="InterPro" id="IPR059188">
    <property type="entry name" value="Znf_CLPX-like"/>
</dbReference>
<feature type="domain" description="ClpX-type ZB" evidence="8">
    <location>
        <begin position="3"/>
        <end position="57"/>
    </location>
</feature>
<evidence type="ECO:0000256" key="2">
    <source>
        <dbReference type="ARBA" id="ARBA00022741"/>
    </source>
</evidence>
<dbReference type="InterPro" id="IPR050052">
    <property type="entry name" value="ATP-dep_Clp_protease_ClpX"/>
</dbReference>
<dbReference type="SUPFAM" id="SSF52540">
    <property type="entry name" value="P-loop containing nucleoside triphosphate hydrolases"/>
    <property type="match status" value="1"/>
</dbReference>
<comment type="function">
    <text evidence="6">ATP-dependent specificity component of the Clp protease. It directs the protease to specific substrates. Can perform chaperone functions in the absence of ClpP.</text>
</comment>
<dbReference type="SUPFAM" id="SSF57716">
    <property type="entry name" value="Glucocorticoid receptor-like (DNA-binding domain)"/>
    <property type="match status" value="1"/>
</dbReference>
<keyword evidence="2 6" id="KW-0547">Nucleotide-binding</keyword>
<comment type="caution">
    <text evidence="9">The sequence shown here is derived from an EMBL/GenBank/DDBJ whole genome shotgun (WGS) entry which is preliminary data.</text>
</comment>
<dbReference type="EMBL" id="RBIN01000003">
    <property type="protein sequence ID" value="RKR06291.1"/>
    <property type="molecule type" value="Genomic_DNA"/>
</dbReference>
<dbReference type="Gene3D" id="1.10.8.60">
    <property type="match status" value="1"/>
</dbReference>
<dbReference type="GO" id="GO:0009376">
    <property type="term" value="C:HslUV protease complex"/>
    <property type="evidence" value="ECO:0007669"/>
    <property type="project" value="TreeGrafter"/>
</dbReference>
<keyword evidence="9" id="KW-0378">Hydrolase</keyword>
<keyword evidence="4 6" id="KW-0067">ATP-binding</keyword>
<dbReference type="InterPro" id="IPR004487">
    <property type="entry name" value="Clp_protease_ATP-bd_su_ClpX"/>
</dbReference>
<evidence type="ECO:0000256" key="4">
    <source>
        <dbReference type="ARBA" id="ARBA00022840"/>
    </source>
</evidence>
<evidence type="ECO:0000313" key="10">
    <source>
        <dbReference type="Proteomes" id="UP000281975"/>
    </source>
</evidence>
<dbReference type="NCBIfam" id="TIGR00382">
    <property type="entry name" value="clpX"/>
    <property type="match status" value="1"/>
</dbReference>
<keyword evidence="9" id="KW-0645">Protease</keyword>
<dbReference type="PANTHER" id="PTHR48102">
    <property type="entry name" value="ATP-DEPENDENT CLP PROTEASE ATP-BINDING SUBUNIT CLPX-LIKE, MITOCHONDRIAL-RELATED"/>
    <property type="match status" value="1"/>
</dbReference>
<name>A0A420WYS7_9GAMM</name>
<dbReference type="PANTHER" id="PTHR48102:SF7">
    <property type="entry name" value="ATP-DEPENDENT CLP PROTEASE ATP-BINDING SUBUNIT CLPX-LIKE, MITOCHONDRIAL"/>
    <property type="match status" value="1"/>
</dbReference>
<dbReference type="Pfam" id="PF07724">
    <property type="entry name" value="AAA_2"/>
    <property type="match status" value="1"/>
</dbReference>
<dbReference type="SMART" id="SM00382">
    <property type="entry name" value="AAA"/>
    <property type="match status" value="1"/>
</dbReference>
<dbReference type="Pfam" id="PF06689">
    <property type="entry name" value="zf-C4_ClpX"/>
    <property type="match status" value="1"/>
</dbReference>
<dbReference type="RefSeq" id="WP_121172210.1">
    <property type="nucleotide sequence ID" value="NZ_RBIN01000003.1"/>
</dbReference>
<dbReference type="Pfam" id="PF10431">
    <property type="entry name" value="ClpB_D2-small"/>
    <property type="match status" value="1"/>
</dbReference>
<evidence type="ECO:0000259" key="8">
    <source>
        <dbReference type="PROSITE" id="PS51902"/>
    </source>
</evidence>
<dbReference type="SMART" id="SM00994">
    <property type="entry name" value="zf-C4_ClpX"/>
    <property type="match status" value="1"/>
</dbReference>
<dbReference type="Proteomes" id="UP000281975">
    <property type="component" value="Unassembled WGS sequence"/>
</dbReference>
<dbReference type="GO" id="GO:0008270">
    <property type="term" value="F:zinc ion binding"/>
    <property type="evidence" value="ECO:0007669"/>
    <property type="project" value="UniProtKB-UniRule"/>
</dbReference>
<feature type="binding site" evidence="6 7">
    <location>
        <position position="19"/>
    </location>
    <ligand>
        <name>Zn(2+)</name>
        <dbReference type="ChEBI" id="CHEBI:29105"/>
    </ligand>
</feature>
<protein>
    <recommendedName>
        <fullName evidence="6">ATP-dependent Clp protease ATP-binding subunit ClpX</fullName>
    </recommendedName>
</protein>
<dbReference type="HAMAP" id="MF_00175">
    <property type="entry name" value="ClpX"/>
    <property type="match status" value="1"/>
</dbReference>
<evidence type="ECO:0000256" key="7">
    <source>
        <dbReference type="PROSITE-ProRule" id="PRU01250"/>
    </source>
</evidence>
<dbReference type="InterPro" id="IPR027417">
    <property type="entry name" value="P-loop_NTPase"/>
</dbReference>
<sequence>MADGKGKDENGKLLYCSFCGKNQNEVRKLIAGPSVYICDECVDLCNDIIREEVLEADTSDGEERLPTPHEIRNTLDDYVIGQDRAKMVLSVAVYNHYKRLRADEKKEKDETVELGKSNILLIGPTGSGKTLLAETMARLLNVPFTIADATTLTEAGYVGEDVENIIQKLLQKCDYDVEKAQRGIVYIDEIDKIARKSENPSITRDVSGEGVQQALLKLIEGTTASVPPQGGRKHPQQEFLQVDTSNMLFIVGGAFAGLDKVIRDRAERGGIGFNATVKSQETDKGVGEVLAGVETEDLVKFGLIPEFVGRLPVVATLNELDEDALIQILTEPKNSLIRQYERLFDMEGVELDFREDALRAVANKAIVRRAGARGLRSILESILLNTMYEIPSTENVSKVVIDESVVAGDSEPLLIYSNQEESKRVAGKDG</sequence>
<evidence type="ECO:0000256" key="6">
    <source>
        <dbReference type="HAMAP-Rule" id="MF_00175"/>
    </source>
</evidence>
<keyword evidence="3 6" id="KW-0862">Zinc</keyword>
<dbReference type="AlphaFoldDB" id="A0A420WYS7"/>
<comment type="similarity">
    <text evidence="6 7">Belongs to the ClpX chaperone family.</text>
</comment>
<dbReference type="InterPro" id="IPR019489">
    <property type="entry name" value="Clp_ATPase_C"/>
</dbReference>
<dbReference type="InterPro" id="IPR003593">
    <property type="entry name" value="AAA+_ATPase"/>
</dbReference>
<keyword evidence="5 6" id="KW-0143">Chaperone</keyword>
<reference evidence="9 10" key="1">
    <citation type="submission" date="2018-10" db="EMBL/GenBank/DDBJ databases">
        <title>Genomic Encyclopedia of Type Strains, Phase IV (KMG-IV): sequencing the most valuable type-strain genomes for metagenomic binning, comparative biology and taxonomic classification.</title>
        <authorList>
            <person name="Goeker M."/>
        </authorList>
    </citation>
    <scope>NUCLEOTIDE SEQUENCE [LARGE SCALE GENOMIC DNA]</scope>
    <source>
        <strain evidence="9 10">DSM 23229</strain>
    </source>
</reference>
<keyword evidence="1 6" id="KW-0479">Metal-binding</keyword>
<dbReference type="InterPro" id="IPR010603">
    <property type="entry name" value="Znf_CppX_C4"/>
</dbReference>
<dbReference type="Gene3D" id="6.20.220.10">
    <property type="entry name" value="ClpX chaperone, C4-type zinc finger domain"/>
    <property type="match status" value="1"/>
</dbReference>
<feature type="binding site" evidence="6">
    <location>
        <begin position="124"/>
        <end position="131"/>
    </location>
    <ligand>
        <name>ATP</name>
        <dbReference type="ChEBI" id="CHEBI:30616"/>
    </ligand>
</feature>
<feature type="binding site" evidence="6 7">
    <location>
        <position position="41"/>
    </location>
    <ligand>
        <name>Zn(2+)</name>
        <dbReference type="ChEBI" id="CHEBI:29105"/>
    </ligand>
</feature>
<evidence type="ECO:0000256" key="3">
    <source>
        <dbReference type="ARBA" id="ARBA00022833"/>
    </source>
</evidence>
<dbReference type="GO" id="GO:0051082">
    <property type="term" value="F:unfolded protein binding"/>
    <property type="evidence" value="ECO:0007669"/>
    <property type="project" value="UniProtKB-UniRule"/>
</dbReference>
<feature type="binding site" evidence="6 7">
    <location>
        <position position="16"/>
    </location>
    <ligand>
        <name>Zn(2+)</name>
        <dbReference type="ChEBI" id="CHEBI:29105"/>
    </ligand>
</feature>
<dbReference type="GO" id="GO:0005524">
    <property type="term" value="F:ATP binding"/>
    <property type="evidence" value="ECO:0007669"/>
    <property type="project" value="UniProtKB-UniRule"/>
</dbReference>
<accession>A0A420WYS7</accession>
<keyword evidence="10" id="KW-1185">Reference proteome</keyword>
<dbReference type="GO" id="GO:0051301">
    <property type="term" value="P:cell division"/>
    <property type="evidence" value="ECO:0007669"/>
    <property type="project" value="TreeGrafter"/>
</dbReference>
<dbReference type="SMART" id="SM01086">
    <property type="entry name" value="ClpB_D2-small"/>
    <property type="match status" value="1"/>
</dbReference>
<evidence type="ECO:0000313" key="9">
    <source>
        <dbReference type="EMBL" id="RKR06291.1"/>
    </source>
</evidence>
<organism evidence="9 10">
    <name type="scientific">Kushneria sinocarnis</name>
    <dbReference type="NCBI Taxonomy" id="595502"/>
    <lineage>
        <taxon>Bacteria</taxon>
        <taxon>Pseudomonadati</taxon>
        <taxon>Pseudomonadota</taxon>
        <taxon>Gammaproteobacteria</taxon>
        <taxon>Oceanospirillales</taxon>
        <taxon>Halomonadaceae</taxon>
        <taxon>Kushneria</taxon>
    </lineage>
</organism>
<dbReference type="GO" id="GO:0008233">
    <property type="term" value="F:peptidase activity"/>
    <property type="evidence" value="ECO:0007669"/>
    <property type="project" value="UniProtKB-KW"/>
</dbReference>
<dbReference type="GO" id="GO:0016887">
    <property type="term" value="F:ATP hydrolysis activity"/>
    <property type="evidence" value="ECO:0007669"/>
    <property type="project" value="InterPro"/>
</dbReference>
<dbReference type="GO" id="GO:0140662">
    <property type="term" value="F:ATP-dependent protein folding chaperone"/>
    <property type="evidence" value="ECO:0007669"/>
    <property type="project" value="InterPro"/>
</dbReference>
<dbReference type="FunFam" id="1.10.8.60:FF:000002">
    <property type="entry name" value="ATP-dependent Clp protease ATP-binding subunit ClpX"/>
    <property type="match status" value="1"/>
</dbReference>
<feature type="binding site" evidence="6 7">
    <location>
        <position position="38"/>
    </location>
    <ligand>
        <name>Zn(2+)</name>
        <dbReference type="ChEBI" id="CHEBI:29105"/>
    </ligand>
</feature>